<name>A0A845MEF9_9PROT</name>
<dbReference type="InterPro" id="IPR025669">
    <property type="entry name" value="AAA_dom"/>
</dbReference>
<accession>A0A845MEF9</accession>
<evidence type="ECO:0000256" key="2">
    <source>
        <dbReference type="ARBA" id="ARBA00022840"/>
    </source>
</evidence>
<dbReference type="GO" id="GO:0009898">
    <property type="term" value="C:cytoplasmic side of plasma membrane"/>
    <property type="evidence" value="ECO:0007669"/>
    <property type="project" value="TreeGrafter"/>
</dbReference>
<dbReference type="GO" id="GO:0005524">
    <property type="term" value="F:ATP binding"/>
    <property type="evidence" value="ECO:0007669"/>
    <property type="project" value="UniProtKB-KW"/>
</dbReference>
<dbReference type="InterPro" id="IPR011006">
    <property type="entry name" value="CheY-like_superfamily"/>
</dbReference>
<evidence type="ECO:0000313" key="6">
    <source>
        <dbReference type="Proteomes" id="UP000445696"/>
    </source>
</evidence>
<protein>
    <submittedName>
        <fullName evidence="5">AAA family ATPase</fullName>
    </submittedName>
</protein>
<feature type="modified residue" description="4-aspartylphosphate" evidence="3">
    <location>
        <position position="73"/>
    </location>
</feature>
<dbReference type="InterPro" id="IPR001789">
    <property type="entry name" value="Sig_transdc_resp-reg_receiver"/>
</dbReference>
<dbReference type="GO" id="GO:0000160">
    <property type="term" value="P:phosphorelay signal transduction system"/>
    <property type="evidence" value="ECO:0007669"/>
    <property type="project" value="InterPro"/>
</dbReference>
<dbReference type="PROSITE" id="PS50110">
    <property type="entry name" value="RESPONSE_REGULATORY"/>
    <property type="match status" value="1"/>
</dbReference>
<keyword evidence="3" id="KW-0597">Phosphoprotein</keyword>
<dbReference type="SUPFAM" id="SSF52172">
    <property type="entry name" value="CheY-like"/>
    <property type="match status" value="1"/>
</dbReference>
<dbReference type="Gene3D" id="3.40.50.300">
    <property type="entry name" value="P-loop containing nucleotide triphosphate hydrolases"/>
    <property type="match status" value="1"/>
</dbReference>
<proteinExistence type="predicted"/>
<keyword evidence="1" id="KW-0547">Nucleotide-binding</keyword>
<dbReference type="PANTHER" id="PTHR43384">
    <property type="entry name" value="SEPTUM SITE-DETERMINING PROTEIN MIND HOMOLOG, CHLOROPLASTIC-RELATED"/>
    <property type="match status" value="1"/>
</dbReference>
<dbReference type="GO" id="GO:0005829">
    <property type="term" value="C:cytosol"/>
    <property type="evidence" value="ECO:0007669"/>
    <property type="project" value="TreeGrafter"/>
</dbReference>
<dbReference type="Pfam" id="PF13614">
    <property type="entry name" value="AAA_31"/>
    <property type="match status" value="1"/>
</dbReference>
<dbReference type="OrthoDB" id="9783172at2"/>
<dbReference type="InterPro" id="IPR027417">
    <property type="entry name" value="P-loop_NTPase"/>
</dbReference>
<dbReference type="Gene3D" id="3.40.50.2300">
    <property type="match status" value="1"/>
</dbReference>
<sequence length="408" mass="44626">MAEKPQPEIVTFPTTDNKTLGAAAYVADRKTEALLRDLLPKWGYGNAQIGRGGIRDAIRDYAKQAMPDVLIVDISGVSLPLSDLQELANICPPRVHVVVLGDRDNVGLYRDLIDIGVTDYLVKPVPSDLLYRAVARASGRLAARSAEPRTGKTVAVYGVRGGAGATTAVFNTGWLLANTFNRHVMLADLNLANGSLALEMGLEPASGLAELLTTPERIDNVVVDRATLEAEEKLKVLASEVELGRDESYDEAAVARLMTHLRSRYHFILQDIDRSRPAVAMSILKKADVRILVMDATLAAVRDCARLLRFLGEADESREVIIVLNRARSRGAGEVPMDRMTRFIGRPIDIVIPFEKKKLAVASLNGAPVVREKAAITDAYIRLAGMLVGQKEGAKRYRSGWFSFLRGR</sequence>
<dbReference type="SUPFAM" id="SSF52540">
    <property type="entry name" value="P-loop containing nucleoside triphosphate hydrolases"/>
    <property type="match status" value="1"/>
</dbReference>
<dbReference type="AlphaFoldDB" id="A0A845MEF9"/>
<dbReference type="EMBL" id="WTVA01000003">
    <property type="protein sequence ID" value="MZR22453.1"/>
    <property type="molecule type" value="Genomic_DNA"/>
</dbReference>
<evidence type="ECO:0000259" key="4">
    <source>
        <dbReference type="PROSITE" id="PS50110"/>
    </source>
</evidence>
<dbReference type="RefSeq" id="WP_161338891.1">
    <property type="nucleotide sequence ID" value="NZ_JBHSDG010000005.1"/>
</dbReference>
<evidence type="ECO:0000256" key="3">
    <source>
        <dbReference type="PROSITE-ProRule" id="PRU00169"/>
    </source>
</evidence>
<evidence type="ECO:0000313" key="5">
    <source>
        <dbReference type="EMBL" id="MZR22453.1"/>
    </source>
</evidence>
<dbReference type="PANTHER" id="PTHR43384:SF6">
    <property type="entry name" value="SEPTUM SITE-DETERMINING PROTEIN MIND HOMOLOG, CHLOROPLASTIC"/>
    <property type="match status" value="1"/>
</dbReference>
<keyword evidence="2" id="KW-0067">ATP-binding</keyword>
<dbReference type="GO" id="GO:0016887">
    <property type="term" value="F:ATP hydrolysis activity"/>
    <property type="evidence" value="ECO:0007669"/>
    <property type="project" value="TreeGrafter"/>
</dbReference>
<gene>
    <name evidence="5" type="ORF">GQF03_08920</name>
</gene>
<organism evidence="5 6">
    <name type="scientific">Sneathiella chungangensis</name>
    <dbReference type="NCBI Taxonomy" id="1418234"/>
    <lineage>
        <taxon>Bacteria</taxon>
        <taxon>Pseudomonadati</taxon>
        <taxon>Pseudomonadota</taxon>
        <taxon>Alphaproteobacteria</taxon>
        <taxon>Sneathiellales</taxon>
        <taxon>Sneathiellaceae</taxon>
        <taxon>Sneathiella</taxon>
    </lineage>
</organism>
<comment type="caution">
    <text evidence="5">The sequence shown here is derived from an EMBL/GenBank/DDBJ whole genome shotgun (WGS) entry which is preliminary data.</text>
</comment>
<feature type="domain" description="Response regulatory" evidence="4">
    <location>
        <begin position="21"/>
        <end position="138"/>
    </location>
</feature>
<dbReference type="GO" id="GO:0051782">
    <property type="term" value="P:negative regulation of cell division"/>
    <property type="evidence" value="ECO:0007669"/>
    <property type="project" value="TreeGrafter"/>
</dbReference>
<dbReference type="Proteomes" id="UP000445696">
    <property type="component" value="Unassembled WGS sequence"/>
</dbReference>
<keyword evidence="6" id="KW-1185">Reference proteome</keyword>
<reference evidence="5 6" key="1">
    <citation type="journal article" date="2014" name="Int. J. Syst. Evol. Microbiol.">
        <title>Sneathiella chungangensis sp. nov., isolated from a marine sand, and emended description of the genus Sneathiella.</title>
        <authorList>
            <person name="Siamphan C."/>
            <person name="Kim H."/>
            <person name="Lee J.S."/>
            <person name="Kim W."/>
        </authorList>
    </citation>
    <scope>NUCLEOTIDE SEQUENCE [LARGE SCALE GENOMIC DNA]</scope>
    <source>
        <strain evidence="5 6">KCTC 32476</strain>
    </source>
</reference>
<evidence type="ECO:0000256" key="1">
    <source>
        <dbReference type="ARBA" id="ARBA00022741"/>
    </source>
</evidence>
<dbReference type="InterPro" id="IPR050625">
    <property type="entry name" value="ParA/MinD_ATPase"/>
</dbReference>